<gene>
    <name evidence="6" type="ORF">FE784_02590</name>
</gene>
<dbReference type="OrthoDB" id="9806513at2"/>
<dbReference type="SMART" id="SM00422">
    <property type="entry name" value="HTH_MERR"/>
    <property type="match status" value="1"/>
</dbReference>
<keyword evidence="3" id="KW-0804">Transcription</keyword>
<sequence length="137" mass="15915">MKIGELSRQTGASLRSLRYYEQQKLLAPMRTDNGYREYSPFAVEQVETIRFYLNLGFTTEQIAGFLQCVLQNKEAFCRDVLPVYETKIAELDDQIRLLARIKSNLEDRVRAIMEERGQSSPVRMKGDKRNDSDRDDG</sequence>
<feature type="region of interest" description="Disordered" evidence="4">
    <location>
        <begin position="116"/>
        <end position="137"/>
    </location>
</feature>
<evidence type="ECO:0000256" key="1">
    <source>
        <dbReference type="ARBA" id="ARBA00023015"/>
    </source>
</evidence>
<dbReference type="InterPro" id="IPR009061">
    <property type="entry name" value="DNA-bd_dom_put_sf"/>
</dbReference>
<dbReference type="InterPro" id="IPR000551">
    <property type="entry name" value="MerR-type_HTH_dom"/>
</dbReference>
<dbReference type="Proteomes" id="UP000307943">
    <property type="component" value="Unassembled WGS sequence"/>
</dbReference>
<reference evidence="6 7" key="1">
    <citation type="submission" date="2019-05" db="EMBL/GenBank/DDBJ databases">
        <title>We sequenced the genome of Paenibacillus hemerocallicola KCTC 33185 for further insight into its adaptation and study the phylogeny of Paenibacillus.</title>
        <authorList>
            <person name="Narsing Rao M.P."/>
        </authorList>
    </citation>
    <scope>NUCLEOTIDE SEQUENCE [LARGE SCALE GENOMIC DNA]</scope>
    <source>
        <strain evidence="6 7">KCTC 33185</strain>
    </source>
</reference>
<proteinExistence type="predicted"/>
<dbReference type="PANTHER" id="PTHR30204:SF94">
    <property type="entry name" value="HEAVY METAL-DEPENDENT TRANSCRIPTIONAL REGULATOR HI_0293-RELATED"/>
    <property type="match status" value="1"/>
</dbReference>
<dbReference type="Gene3D" id="1.10.1660.10">
    <property type="match status" value="1"/>
</dbReference>
<evidence type="ECO:0000259" key="5">
    <source>
        <dbReference type="PROSITE" id="PS50937"/>
    </source>
</evidence>
<comment type="caution">
    <text evidence="6">The sequence shown here is derived from an EMBL/GenBank/DDBJ whole genome shotgun (WGS) entry which is preliminary data.</text>
</comment>
<dbReference type="InterPro" id="IPR047057">
    <property type="entry name" value="MerR_fam"/>
</dbReference>
<dbReference type="PROSITE" id="PS50937">
    <property type="entry name" value="HTH_MERR_2"/>
    <property type="match status" value="1"/>
</dbReference>
<evidence type="ECO:0000256" key="3">
    <source>
        <dbReference type="ARBA" id="ARBA00023163"/>
    </source>
</evidence>
<protein>
    <submittedName>
        <fullName evidence="6">MerR family transcriptional regulator</fullName>
    </submittedName>
</protein>
<organism evidence="6 7">
    <name type="scientific">Paenibacillus hemerocallicola</name>
    <dbReference type="NCBI Taxonomy" id="1172614"/>
    <lineage>
        <taxon>Bacteria</taxon>
        <taxon>Bacillati</taxon>
        <taxon>Bacillota</taxon>
        <taxon>Bacilli</taxon>
        <taxon>Bacillales</taxon>
        <taxon>Paenibacillaceae</taxon>
        <taxon>Paenibacillus</taxon>
    </lineage>
</organism>
<dbReference type="PANTHER" id="PTHR30204">
    <property type="entry name" value="REDOX-CYCLING DRUG-SENSING TRANSCRIPTIONAL ACTIVATOR SOXR"/>
    <property type="match status" value="1"/>
</dbReference>
<evidence type="ECO:0000256" key="4">
    <source>
        <dbReference type="SAM" id="MobiDB-lite"/>
    </source>
</evidence>
<dbReference type="GO" id="GO:0003677">
    <property type="term" value="F:DNA binding"/>
    <property type="evidence" value="ECO:0007669"/>
    <property type="project" value="UniProtKB-KW"/>
</dbReference>
<dbReference type="AlphaFoldDB" id="A0A5C4TH21"/>
<dbReference type="CDD" id="cd01282">
    <property type="entry name" value="HTH_MerR-like_sg3"/>
    <property type="match status" value="1"/>
</dbReference>
<dbReference type="GO" id="GO:0003700">
    <property type="term" value="F:DNA-binding transcription factor activity"/>
    <property type="evidence" value="ECO:0007669"/>
    <property type="project" value="InterPro"/>
</dbReference>
<feature type="domain" description="HTH merR-type" evidence="5">
    <location>
        <begin position="1"/>
        <end position="68"/>
    </location>
</feature>
<dbReference type="PRINTS" id="PR00040">
    <property type="entry name" value="HTHMERR"/>
</dbReference>
<evidence type="ECO:0000256" key="2">
    <source>
        <dbReference type="ARBA" id="ARBA00023125"/>
    </source>
</evidence>
<accession>A0A5C4TH21</accession>
<feature type="compositionally biased region" description="Basic and acidic residues" evidence="4">
    <location>
        <begin position="124"/>
        <end position="137"/>
    </location>
</feature>
<dbReference type="SUPFAM" id="SSF46955">
    <property type="entry name" value="Putative DNA-binding domain"/>
    <property type="match status" value="1"/>
</dbReference>
<evidence type="ECO:0000313" key="7">
    <source>
        <dbReference type="Proteomes" id="UP000307943"/>
    </source>
</evidence>
<dbReference type="EMBL" id="VDCQ01000002">
    <property type="protein sequence ID" value="TNJ68042.1"/>
    <property type="molecule type" value="Genomic_DNA"/>
</dbReference>
<keyword evidence="1" id="KW-0805">Transcription regulation</keyword>
<name>A0A5C4TH21_9BACL</name>
<evidence type="ECO:0000313" key="6">
    <source>
        <dbReference type="EMBL" id="TNJ68042.1"/>
    </source>
</evidence>
<keyword evidence="2" id="KW-0238">DNA-binding</keyword>
<dbReference type="Pfam" id="PF13411">
    <property type="entry name" value="MerR_1"/>
    <property type="match status" value="1"/>
</dbReference>
<keyword evidence="7" id="KW-1185">Reference proteome</keyword>
<dbReference type="RefSeq" id="WP_139600549.1">
    <property type="nucleotide sequence ID" value="NZ_VDCQ01000002.1"/>
</dbReference>